<dbReference type="InterPro" id="IPR008868">
    <property type="entry name" value="TniB"/>
</dbReference>
<dbReference type="Gene3D" id="3.40.50.300">
    <property type="entry name" value="P-loop containing nucleotide triphosphate hydrolases"/>
    <property type="match status" value="1"/>
</dbReference>
<dbReference type="SUPFAM" id="SSF52540">
    <property type="entry name" value="P-loop containing nucleoside triphosphate hydrolases"/>
    <property type="match status" value="1"/>
</dbReference>
<sequence>MMLIGDTGVGKSTLCERIKEELGLDAEFDTECSHTFIQHCVLIEVPPNATVKSLAIELLSKLRMEDRSRLEHMGIASLNRLILQRLVTTQARLIIFDEFHRILDQGAMPTKKMVCRWINQILNQAKIPILLVGLTTIEKLIDTIAELSDRYPYRARLRYFNFTDKAATAQFRKVLQLIEEKVIEPAGFFERTSLTQEVPFKAICLATDGNFRHLNVLLTDTLTLALERADNTLTLDDFAVAADDLHFCQPNNPFRLSSADLSAALKKKYE</sequence>
<dbReference type="PANTHER" id="PTHR35894:SF1">
    <property type="entry name" value="PHOSPHORIBULOKINASE _ URIDINE KINASE FAMILY"/>
    <property type="match status" value="1"/>
</dbReference>
<protein>
    <submittedName>
        <fullName evidence="1">NACHT domain protein</fullName>
    </submittedName>
</protein>
<dbReference type="PANTHER" id="PTHR35894">
    <property type="entry name" value="GENERAL SECRETION PATHWAY PROTEIN A-RELATED"/>
    <property type="match status" value="1"/>
</dbReference>
<dbReference type="InterPro" id="IPR027417">
    <property type="entry name" value="P-loop_NTPase"/>
</dbReference>
<gene>
    <name evidence="1" type="ORF">PFL603g_02432</name>
</gene>
<dbReference type="Pfam" id="PF05621">
    <property type="entry name" value="TniB"/>
    <property type="match status" value="1"/>
</dbReference>
<comment type="caution">
    <text evidence="1">The sequence shown here is derived from an EMBL/GenBank/DDBJ whole genome shotgun (WGS) entry which is preliminary data.</text>
</comment>
<dbReference type="AlphaFoldDB" id="A0A109KX54"/>
<dbReference type="InterPro" id="IPR052026">
    <property type="entry name" value="ExeA_AAA_ATPase_DNA-bind"/>
</dbReference>
<name>A0A109KX54_PSEFL</name>
<proteinExistence type="predicted"/>
<evidence type="ECO:0000313" key="1">
    <source>
        <dbReference type="EMBL" id="KWV77050.1"/>
    </source>
</evidence>
<dbReference type="Proteomes" id="UP000063434">
    <property type="component" value="Unassembled WGS sequence"/>
</dbReference>
<organism evidence="1 2">
    <name type="scientific">Pseudomonas fluorescens</name>
    <dbReference type="NCBI Taxonomy" id="294"/>
    <lineage>
        <taxon>Bacteria</taxon>
        <taxon>Pseudomonadati</taxon>
        <taxon>Pseudomonadota</taxon>
        <taxon>Gammaproteobacteria</taxon>
        <taxon>Pseudomonadales</taxon>
        <taxon>Pseudomonadaceae</taxon>
        <taxon>Pseudomonas</taxon>
    </lineage>
</organism>
<evidence type="ECO:0000313" key="2">
    <source>
        <dbReference type="Proteomes" id="UP000063434"/>
    </source>
</evidence>
<dbReference type="PATRIC" id="fig|294.195.peg.2588"/>
<accession>A0A109KX54</accession>
<reference evidence="1 2" key="1">
    <citation type="submission" date="2015-05" db="EMBL/GenBank/DDBJ databases">
        <title>A genomic and transcriptomic approach to investigate the blue pigment phenotype in Pseudomonas fluorescens.</title>
        <authorList>
            <person name="Andreani N.A."/>
            <person name="Cardazzo B."/>
        </authorList>
    </citation>
    <scope>NUCLEOTIDE SEQUENCE [LARGE SCALE GENOMIC DNA]</scope>
    <source>
        <strain evidence="1 2">Ps_40</strain>
    </source>
</reference>
<dbReference type="EMBL" id="LCYC01000031">
    <property type="protein sequence ID" value="KWV77050.1"/>
    <property type="molecule type" value="Genomic_DNA"/>
</dbReference>